<dbReference type="PROSITE" id="PS00211">
    <property type="entry name" value="ABC_TRANSPORTER_1"/>
    <property type="match status" value="1"/>
</dbReference>
<dbReference type="SMART" id="SM00382">
    <property type="entry name" value="AAA"/>
    <property type="match status" value="2"/>
</dbReference>
<evidence type="ECO:0000259" key="3">
    <source>
        <dbReference type="PROSITE" id="PS50893"/>
    </source>
</evidence>
<dbReference type="EMBL" id="BDGE01000023">
    <property type="protein sequence ID" value="GBE91563.1"/>
    <property type="molecule type" value="Genomic_DNA"/>
</dbReference>
<dbReference type="RefSeq" id="WP_103124183.1">
    <property type="nucleotide sequence ID" value="NZ_DF978424.1"/>
</dbReference>
<dbReference type="InterPro" id="IPR003593">
    <property type="entry name" value="AAA+_ATPase"/>
</dbReference>
<keyword evidence="2 4" id="KW-0067">ATP-binding</keyword>
<dbReference type="InterPro" id="IPR017871">
    <property type="entry name" value="ABC_transporter-like_CS"/>
</dbReference>
<dbReference type="PANTHER" id="PTHR43038">
    <property type="entry name" value="ATP-BINDING CASSETTE, SUB-FAMILY H, MEMBER 1"/>
    <property type="match status" value="1"/>
</dbReference>
<dbReference type="Gene3D" id="3.40.50.300">
    <property type="entry name" value="P-loop containing nucleotide triphosphate hydrolases"/>
    <property type="match status" value="2"/>
</dbReference>
<dbReference type="GO" id="GO:0005524">
    <property type="term" value="F:ATP binding"/>
    <property type="evidence" value="ECO:0007669"/>
    <property type="project" value="UniProtKB-KW"/>
</dbReference>
<feature type="domain" description="ABC transporter" evidence="3">
    <location>
        <begin position="19"/>
        <end position="244"/>
    </location>
</feature>
<dbReference type="InterPro" id="IPR027417">
    <property type="entry name" value="P-loop_NTPase"/>
</dbReference>
<dbReference type="AlphaFoldDB" id="A0A2H6LEE4"/>
<dbReference type="CDD" id="cd03230">
    <property type="entry name" value="ABC_DR_subfamily_A"/>
    <property type="match status" value="2"/>
</dbReference>
<keyword evidence="5" id="KW-1185">Reference proteome</keyword>
<feature type="domain" description="ABC transporter" evidence="3">
    <location>
        <begin position="367"/>
        <end position="596"/>
    </location>
</feature>
<dbReference type="InterPro" id="IPR003439">
    <property type="entry name" value="ABC_transporter-like_ATP-bd"/>
</dbReference>
<evidence type="ECO:0000313" key="5">
    <source>
        <dbReference type="Proteomes" id="UP000236527"/>
    </source>
</evidence>
<proteinExistence type="predicted"/>
<comment type="caution">
    <text evidence="4">The sequence shown here is derived from an EMBL/GenBank/DDBJ whole genome shotgun (WGS) entry which is preliminary data.</text>
</comment>
<evidence type="ECO:0000256" key="1">
    <source>
        <dbReference type="ARBA" id="ARBA00022741"/>
    </source>
</evidence>
<evidence type="ECO:0000313" key="4">
    <source>
        <dbReference type="EMBL" id="GBE91563.1"/>
    </source>
</evidence>
<accession>A0A2H6LEE4</accession>
<dbReference type="PROSITE" id="PS50893">
    <property type="entry name" value="ABC_TRANSPORTER_2"/>
    <property type="match status" value="2"/>
</dbReference>
<keyword evidence="1" id="KW-0547">Nucleotide-binding</keyword>
<evidence type="ECO:0000256" key="2">
    <source>
        <dbReference type="ARBA" id="ARBA00022840"/>
    </source>
</evidence>
<name>A0A2H6LEE4_9NOSO</name>
<organism evidence="4 5">
    <name type="scientific">Nostoc cycadae WK-1</name>
    <dbReference type="NCBI Taxonomy" id="1861711"/>
    <lineage>
        <taxon>Bacteria</taxon>
        <taxon>Bacillati</taxon>
        <taxon>Cyanobacteriota</taxon>
        <taxon>Cyanophyceae</taxon>
        <taxon>Nostocales</taxon>
        <taxon>Nostocaceae</taxon>
        <taxon>Nostoc</taxon>
    </lineage>
</organism>
<dbReference type="Pfam" id="PF00005">
    <property type="entry name" value="ABC_tran"/>
    <property type="match status" value="2"/>
</dbReference>
<dbReference type="PANTHER" id="PTHR43038:SF3">
    <property type="entry name" value="ABC TRANSPORTER G FAMILY MEMBER 20 ISOFORM X1"/>
    <property type="match status" value="1"/>
</dbReference>
<protein>
    <submittedName>
        <fullName evidence="4">ABC transporter ATP-binding protein</fullName>
    </submittedName>
</protein>
<dbReference type="Proteomes" id="UP000236527">
    <property type="component" value="Unassembled WGS sequence"/>
</dbReference>
<sequence>MKQPLTISPPSSSPTTTAIKVQGLHKHYGNLAAVRGIDFSVQKGEMFGLIGPDGAGKTSTFHILGGVMEATAGEVQIFGQPARDARLMTGYLTQQFSLYLDLSIDENLRYAAGLRQVADDLLVQRRQKYLKLMNLDKFGDRLAGQLSGGMKQKLALCCALVSQPEVLLLDEPTTGVDPVSRREFWDVLAELSAEGMTIVVATPYLDEAERCHRVALMYTGQIHEIGTPADLRANLGLHRLEVRTANLTATEEILSQTVQNNIIDVQIFGDRLDVLVPNLDTGETEVRQLLQQHDLPTPLIERGEPTLENVFVTRLRQQGSVPQFFPFPRSRKRGSGAWGVESWDAGVQGFRGVGEGLLNTQHSEIAIYAHNLSRVFGKFQAVKDVNVEVRYGEIFGLLGANGAGKTTTIKMLCGLLEASGGEISLGGETGNLRSADLRRRIGYMSQKFTLYDDLTILQNLEFYSGVYGVPRKLRREKIDWVIATCGLEGQENLVTGQLPGGWKQRVAFGASVMHEPDILFLDEPTSGVDPLARRQFWKLINDFARNGTAILVTTHYLEEAEQCNRMSFMVAGETVAEGSPSSIKASQPGQLIEIIVNQNQTASKLLKQHFDSWRISIFANSLHVVLDNPEQEINQITQLLKANQIQVYSLRPIPFSLEDAFIGIVERSQT</sequence>
<dbReference type="SUPFAM" id="SSF52540">
    <property type="entry name" value="P-loop containing nucleoside triphosphate hydrolases"/>
    <property type="match status" value="2"/>
</dbReference>
<reference evidence="5" key="1">
    <citation type="journal article" date="2018" name="Genome Announc.">
        <title>Draft Genome Sequence of the Nitrogen-Fixing and Hormogonia-Inducing Cyanobacterium Nostoc cycadae Strain WK-1, Isolated from the Coralloid Roots of Cycas revoluta.</title>
        <authorList>
            <person name="Kanesaki Y."/>
            <person name="Hirose M."/>
            <person name="Hirose Y."/>
            <person name="Fujisawa T."/>
            <person name="Nakamura Y."/>
            <person name="Watanabe S."/>
            <person name="Matsunaga S."/>
            <person name="Uchida H."/>
            <person name="Murakami A."/>
        </authorList>
    </citation>
    <scope>NUCLEOTIDE SEQUENCE [LARGE SCALE GENOMIC DNA]</scope>
    <source>
        <strain evidence="5">WK-1</strain>
    </source>
</reference>
<gene>
    <name evidence="4" type="ORF">NCWK1_1287</name>
</gene>
<dbReference type="GO" id="GO:0016887">
    <property type="term" value="F:ATP hydrolysis activity"/>
    <property type="evidence" value="ECO:0007669"/>
    <property type="project" value="InterPro"/>
</dbReference>